<organism evidence="8 9">
    <name type="scientific">Rhodohalobacter barkolensis</name>
    <dbReference type="NCBI Taxonomy" id="2053187"/>
    <lineage>
        <taxon>Bacteria</taxon>
        <taxon>Pseudomonadati</taxon>
        <taxon>Balneolota</taxon>
        <taxon>Balneolia</taxon>
        <taxon>Balneolales</taxon>
        <taxon>Balneolaceae</taxon>
        <taxon>Rhodohalobacter</taxon>
    </lineage>
</organism>
<dbReference type="CDD" id="cd08977">
    <property type="entry name" value="SusD"/>
    <property type="match status" value="1"/>
</dbReference>
<evidence type="ECO:0000256" key="3">
    <source>
        <dbReference type="ARBA" id="ARBA00022729"/>
    </source>
</evidence>
<evidence type="ECO:0000256" key="6">
    <source>
        <dbReference type="SAM" id="SignalP"/>
    </source>
</evidence>
<dbReference type="InterPro" id="IPR012944">
    <property type="entry name" value="SusD_RagB_dom"/>
</dbReference>
<dbReference type="Gene3D" id="1.25.40.390">
    <property type="match status" value="2"/>
</dbReference>
<evidence type="ECO:0000256" key="2">
    <source>
        <dbReference type="ARBA" id="ARBA00006275"/>
    </source>
</evidence>
<feature type="signal peptide" evidence="6">
    <location>
        <begin position="1"/>
        <end position="23"/>
    </location>
</feature>
<keyword evidence="9" id="KW-1185">Reference proteome</keyword>
<keyword evidence="5" id="KW-0998">Cell outer membrane</keyword>
<comment type="similarity">
    <text evidence="2">Belongs to the SusD family.</text>
</comment>
<keyword evidence="4" id="KW-0472">Membrane</keyword>
<dbReference type="InterPro" id="IPR011990">
    <property type="entry name" value="TPR-like_helical_dom_sf"/>
</dbReference>
<dbReference type="GO" id="GO:0009279">
    <property type="term" value="C:cell outer membrane"/>
    <property type="evidence" value="ECO:0007669"/>
    <property type="project" value="UniProtKB-SubCell"/>
</dbReference>
<evidence type="ECO:0000313" key="9">
    <source>
        <dbReference type="Proteomes" id="UP000233398"/>
    </source>
</evidence>
<dbReference type="OrthoDB" id="9794888at2"/>
<proteinExistence type="inferred from homology"/>
<dbReference type="RefSeq" id="WP_101072885.1">
    <property type="nucleotide sequence ID" value="NZ_PISP01000001.1"/>
</dbReference>
<accession>A0A2N0VI89</accession>
<name>A0A2N0VI89_9BACT</name>
<dbReference type="Proteomes" id="UP000233398">
    <property type="component" value="Unassembled WGS sequence"/>
</dbReference>
<dbReference type="AlphaFoldDB" id="A0A2N0VI89"/>
<feature type="chain" id="PRO_5014994140" evidence="6">
    <location>
        <begin position="24"/>
        <end position="457"/>
    </location>
</feature>
<comment type="subcellular location">
    <subcellularLocation>
        <location evidence="1">Cell outer membrane</location>
    </subcellularLocation>
</comment>
<dbReference type="Pfam" id="PF07980">
    <property type="entry name" value="SusD_RagB"/>
    <property type="match status" value="1"/>
</dbReference>
<evidence type="ECO:0000259" key="7">
    <source>
        <dbReference type="Pfam" id="PF07980"/>
    </source>
</evidence>
<evidence type="ECO:0000256" key="1">
    <source>
        <dbReference type="ARBA" id="ARBA00004442"/>
    </source>
</evidence>
<gene>
    <name evidence="8" type="ORF">CWD77_00060</name>
</gene>
<comment type="caution">
    <text evidence="8">The sequence shown here is derived from an EMBL/GenBank/DDBJ whole genome shotgun (WGS) entry which is preliminary data.</text>
</comment>
<feature type="domain" description="RagB/SusD" evidence="7">
    <location>
        <begin position="337"/>
        <end position="435"/>
    </location>
</feature>
<sequence>MLKTKHYLTTISIVLLSFLMATGCDLLDVEEVIDPNNPSSAGVLNDATRGELQNMVTGLESRHRGYVANTTQLFGSFGRETWNFFASDPRFTIDWLGQETITEPYPNFFSSGGTYNTPYQAIKQANLLIGAVENTTTVTEAEANAYLGLAKTIKAFQYLIPLNGQYQNGIRIDVADPLNPGPFLSYDDALDEILALLDEAYNDLGNAPADLPFNLTDGFGEFESTDGLRQVNRAIKARASIYAEDFTGALDALDDSFMDLTAGEESMNRGVAHVYGNPPDSFNPLFYPLDANTNQIMVVHPSMIEDAEAGDLRVENKFFERTTPVSNSNVPEDAEYQDARFESNTSPIPYLRNEELILIYAEALAQRGQGTDFVDATAAINLIRETWDLTPVALATSDEIIDQVLFERRYSLWAEGGHRWIDARRYDRLDEIPNRYGRVFTQLARPTSETNWENQNN</sequence>
<evidence type="ECO:0000256" key="4">
    <source>
        <dbReference type="ARBA" id="ARBA00023136"/>
    </source>
</evidence>
<evidence type="ECO:0000313" key="8">
    <source>
        <dbReference type="EMBL" id="PKD43912.1"/>
    </source>
</evidence>
<keyword evidence="3 6" id="KW-0732">Signal</keyword>
<reference evidence="8 9" key="1">
    <citation type="submission" date="2017-11" db="EMBL/GenBank/DDBJ databases">
        <title>Rhodohalobacter 15182 sp. nov., isolated from a salt lake.</title>
        <authorList>
            <person name="Han S."/>
        </authorList>
    </citation>
    <scope>NUCLEOTIDE SEQUENCE [LARGE SCALE GENOMIC DNA]</scope>
    <source>
        <strain evidence="8 9">15182</strain>
    </source>
</reference>
<dbReference type="PROSITE" id="PS51257">
    <property type="entry name" value="PROKAR_LIPOPROTEIN"/>
    <property type="match status" value="1"/>
</dbReference>
<evidence type="ECO:0000256" key="5">
    <source>
        <dbReference type="ARBA" id="ARBA00023237"/>
    </source>
</evidence>
<protein>
    <submittedName>
        <fullName evidence="8">RagB/SusD family nutrient uptake outer membrane protein</fullName>
    </submittedName>
</protein>
<dbReference type="SUPFAM" id="SSF48452">
    <property type="entry name" value="TPR-like"/>
    <property type="match status" value="1"/>
</dbReference>
<dbReference type="EMBL" id="PISP01000001">
    <property type="protein sequence ID" value="PKD43912.1"/>
    <property type="molecule type" value="Genomic_DNA"/>
</dbReference>